<evidence type="ECO:0000256" key="1">
    <source>
        <dbReference type="SAM" id="MobiDB-lite"/>
    </source>
</evidence>
<proteinExistence type="predicted"/>
<evidence type="ECO:0000313" key="3">
    <source>
        <dbReference type="Proteomes" id="UP000620124"/>
    </source>
</evidence>
<sequence>MDESSDVATLLSLVMSSVLSESVDALADRVWSPSTIYDAPSEVSSMPETSLTSTLSNLTLSSRALWTLRRWCRGSSGTHDSSILAPFVGSIMLHDTPDTSGETSFLRPTESFSSWDRLSTIPRSVTSEFMLPLPLLLPLPSSSLSDVSTPSSFKSDSSSSLGRMLSLLTQSLMLSDDFELPLPEEEPLPDEEPPTIPSLSMPQPSRPPSSVTTSTRSLRRPEASGSMTVSTLCGNALSVRCWKQCLCLDRNGSIV</sequence>
<feature type="compositionally biased region" description="Acidic residues" evidence="1">
    <location>
        <begin position="181"/>
        <end position="193"/>
    </location>
</feature>
<evidence type="ECO:0000313" key="2">
    <source>
        <dbReference type="EMBL" id="KAF7371467.1"/>
    </source>
</evidence>
<dbReference type="AlphaFoldDB" id="A0A8H6Z665"/>
<keyword evidence="3" id="KW-1185">Reference proteome</keyword>
<protein>
    <submittedName>
        <fullName evidence="2">PH domain-containing protein</fullName>
    </submittedName>
</protein>
<accession>A0A8H6Z665</accession>
<reference evidence="2" key="1">
    <citation type="submission" date="2020-05" db="EMBL/GenBank/DDBJ databases">
        <title>Mycena genomes resolve the evolution of fungal bioluminescence.</title>
        <authorList>
            <person name="Tsai I.J."/>
        </authorList>
    </citation>
    <scope>NUCLEOTIDE SEQUENCE</scope>
    <source>
        <strain evidence="2">CCC161011</strain>
    </source>
</reference>
<name>A0A8H6Z665_9AGAR</name>
<dbReference type="EMBL" id="JACAZI010000001">
    <property type="protein sequence ID" value="KAF7371467.1"/>
    <property type="molecule type" value="Genomic_DNA"/>
</dbReference>
<organism evidence="2 3">
    <name type="scientific">Mycena venus</name>
    <dbReference type="NCBI Taxonomy" id="2733690"/>
    <lineage>
        <taxon>Eukaryota</taxon>
        <taxon>Fungi</taxon>
        <taxon>Dikarya</taxon>
        <taxon>Basidiomycota</taxon>
        <taxon>Agaricomycotina</taxon>
        <taxon>Agaricomycetes</taxon>
        <taxon>Agaricomycetidae</taxon>
        <taxon>Agaricales</taxon>
        <taxon>Marasmiineae</taxon>
        <taxon>Mycenaceae</taxon>
        <taxon>Mycena</taxon>
    </lineage>
</organism>
<comment type="caution">
    <text evidence="2">The sequence shown here is derived from an EMBL/GenBank/DDBJ whole genome shotgun (WGS) entry which is preliminary data.</text>
</comment>
<dbReference type="Proteomes" id="UP000620124">
    <property type="component" value="Unassembled WGS sequence"/>
</dbReference>
<feature type="region of interest" description="Disordered" evidence="1">
    <location>
        <begin position="181"/>
        <end position="225"/>
    </location>
</feature>
<dbReference type="OrthoDB" id="3069363at2759"/>
<gene>
    <name evidence="2" type="ORF">MVEN_00001100</name>
</gene>